<feature type="chain" id="PRO_5043608709" evidence="2">
    <location>
        <begin position="24"/>
        <end position="171"/>
    </location>
</feature>
<evidence type="ECO:0000256" key="1">
    <source>
        <dbReference type="ARBA" id="ARBA00009431"/>
    </source>
</evidence>
<dbReference type="InterPro" id="IPR001563">
    <property type="entry name" value="Peptidase_S10"/>
</dbReference>
<dbReference type="PANTHER" id="PTHR11802">
    <property type="entry name" value="SERINE PROTEASE FAMILY S10 SERINE CARBOXYPEPTIDASE"/>
    <property type="match status" value="1"/>
</dbReference>
<name>A0AAV9A1Z7_ACOGR</name>
<evidence type="ECO:0000313" key="3">
    <source>
        <dbReference type="EMBL" id="KAK1257627.1"/>
    </source>
</evidence>
<comment type="similarity">
    <text evidence="1">Belongs to the peptidase S10 family.</text>
</comment>
<dbReference type="GO" id="GO:0006508">
    <property type="term" value="P:proteolysis"/>
    <property type="evidence" value="ECO:0007669"/>
    <property type="project" value="InterPro"/>
</dbReference>
<dbReference type="InterPro" id="IPR029058">
    <property type="entry name" value="AB_hydrolase_fold"/>
</dbReference>
<dbReference type="SUPFAM" id="SSF53474">
    <property type="entry name" value="alpha/beta-Hydrolases"/>
    <property type="match status" value="1"/>
</dbReference>
<gene>
    <name evidence="3" type="ORF">QJS04_geneDACA002473</name>
</gene>
<dbReference type="Pfam" id="PF00450">
    <property type="entry name" value="Peptidase_S10"/>
    <property type="match status" value="1"/>
</dbReference>
<feature type="signal peptide" evidence="2">
    <location>
        <begin position="1"/>
        <end position="23"/>
    </location>
</feature>
<keyword evidence="3" id="KW-0645">Protease</keyword>
<reference evidence="3" key="2">
    <citation type="submission" date="2023-06" db="EMBL/GenBank/DDBJ databases">
        <authorList>
            <person name="Ma L."/>
            <person name="Liu K.-W."/>
            <person name="Li Z."/>
            <person name="Hsiao Y.-Y."/>
            <person name="Qi Y."/>
            <person name="Fu T."/>
            <person name="Tang G."/>
            <person name="Zhang D."/>
            <person name="Sun W.-H."/>
            <person name="Liu D.-K."/>
            <person name="Li Y."/>
            <person name="Chen G.-Z."/>
            <person name="Liu X.-D."/>
            <person name="Liao X.-Y."/>
            <person name="Jiang Y.-T."/>
            <person name="Yu X."/>
            <person name="Hao Y."/>
            <person name="Huang J."/>
            <person name="Zhao X.-W."/>
            <person name="Ke S."/>
            <person name="Chen Y.-Y."/>
            <person name="Wu W.-L."/>
            <person name="Hsu J.-L."/>
            <person name="Lin Y.-F."/>
            <person name="Huang M.-D."/>
            <person name="Li C.-Y."/>
            <person name="Huang L."/>
            <person name="Wang Z.-W."/>
            <person name="Zhao X."/>
            <person name="Zhong W.-Y."/>
            <person name="Peng D.-H."/>
            <person name="Ahmad S."/>
            <person name="Lan S."/>
            <person name="Zhang J.-S."/>
            <person name="Tsai W.-C."/>
            <person name="Van De Peer Y."/>
            <person name="Liu Z.-J."/>
        </authorList>
    </citation>
    <scope>NUCLEOTIDE SEQUENCE</scope>
    <source>
        <strain evidence="3">SCP</strain>
        <tissue evidence="3">Leaves</tissue>
    </source>
</reference>
<comment type="caution">
    <text evidence="3">The sequence shown here is derived from an EMBL/GenBank/DDBJ whole genome shotgun (WGS) entry which is preliminary data.</text>
</comment>
<evidence type="ECO:0000313" key="4">
    <source>
        <dbReference type="Proteomes" id="UP001179952"/>
    </source>
</evidence>
<dbReference type="GO" id="GO:0004185">
    <property type="term" value="F:serine-type carboxypeptidase activity"/>
    <property type="evidence" value="ECO:0007669"/>
    <property type="project" value="InterPro"/>
</dbReference>
<keyword evidence="3" id="KW-0378">Hydrolase</keyword>
<accession>A0AAV9A1Z7</accession>
<dbReference type="EMBL" id="JAUJYN010000038">
    <property type="protein sequence ID" value="KAK1257627.1"/>
    <property type="molecule type" value="Genomic_DNA"/>
</dbReference>
<dbReference type="PANTHER" id="PTHR11802:SF29">
    <property type="entry name" value="SERINE CARBOXYPEPTIDASE-LIKE 19"/>
    <property type="match status" value="1"/>
</dbReference>
<dbReference type="Gene3D" id="3.40.50.1820">
    <property type="entry name" value="alpha/beta hydrolase"/>
    <property type="match status" value="1"/>
</dbReference>
<dbReference type="GO" id="GO:0019748">
    <property type="term" value="P:secondary metabolic process"/>
    <property type="evidence" value="ECO:0007669"/>
    <property type="project" value="TreeGrafter"/>
</dbReference>
<keyword evidence="2" id="KW-0732">Signal</keyword>
<keyword evidence="3" id="KW-0121">Carboxypeptidase</keyword>
<sequence>MELLWSSMKALLVLSTLFFSFSASPSNIVKTLPGFDGPLPFELETGYIGVEEDSDVQLFYYFIKSERNPKEDPLLTWISGGPYCSVLSGLAFGVGPLQFKIKEFKGELPTLISQPYSWTKVSNIIFIDAPVWTGFSYSNSSTIKADGDISSSKRVSTFIKKVKILLQHLTL</sequence>
<dbReference type="AlphaFoldDB" id="A0AAV9A1Z7"/>
<organism evidence="3 4">
    <name type="scientific">Acorus gramineus</name>
    <name type="common">Dwarf sweet flag</name>
    <dbReference type="NCBI Taxonomy" id="55184"/>
    <lineage>
        <taxon>Eukaryota</taxon>
        <taxon>Viridiplantae</taxon>
        <taxon>Streptophyta</taxon>
        <taxon>Embryophyta</taxon>
        <taxon>Tracheophyta</taxon>
        <taxon>Spermatophyta</taxon>
        <taxon>Magnoliopsida</taxon>
        <taxon>Liliopsida</taxon>
        <taxon>Acoraceae</taxon>
        <taxon>Acorus</taxon>
    </lineage>
</organism>
<protein>
    <submittedName>
        <fullName evidence="3">Serine carboxypeptidase-like 7</fullName>
    </submittedName>
</protein>
<dbReference type="Proteomes" id="UP001179952">
    <property type="component" value="Unassembled WGS sequence"/>
</dbReference>
<reference evidence="3" key="1">
    <citation type="journal article" date="2023" name="Nat. Commun.">
        <title>Diploid and tetraploid genomes of Acorus and the evolution of monocots.</title>
        <authorList>
            <person name="Ma L."/>
            <person name="Liu K.W."/>
            <person name="Li Z."/>
            <person name="Hsiao Y.Y."/>
            <person name="Qi Y."/>
            <person name="Fu T."/>
            <person name="Tang G.D."/>
            <person name="Zhang D."/>
            <person name="Sun W.H."/>
            <person name="Liu D.K."/>
            <person name="Li Y."/>
            <person name="Chen G.Z."/>
            <person name="Liu X.D."/>
            <person name="Liao X.Y."/>
            <person name="Jiang Y.T."/>
            <person name="Yu X."/>
            <person name="Hao Y."/>
            <person name="Huang J."/>
            <person name="Zhao X.W."/>
            <person name="Ke S."/>
            <person name="Chen Y.Y."/>
            <person name="Wu W.L."/>
            <person name="Hsu J.L."/>
            <person name="Lin Y.F."/>
            <person name="Huang M.D."/>
            <person name="Li C.Y."/>
            <person name="Huang L."/>
            <person name="Wang Z.W."/>
            <person name="Zhao X."/>
            <person name="Zhong W.Y."/>
            <person name="Peng D.H."/>
            <person name="Ahmad S."/>
            <person name="Lan S."/>
            <person name="Zhang J.S."/>
            <person name="Tsai W.C."/>
            <person name="Van de Peer Y."/>
            <person name="Liu Z.J."/>
        </authorList>
    </citation>
    <scope>NUCLEOTIDE SEQUENCE</scope>
    <source>
        <strain evidence="3">SCP</strain>
    </source>
</reference>
<keyword evidence="4" id="KW-1185">Reference proteome</keyword>
<evidence type="ECO:0000256" key="2">
    <source>
        <dbReference type="SAM" id="SignalP"/>
    </source>
</evidence>
<dbReference type="GO" id="GO:0016747">
    <property type="term" value="F:acyltransferase activity, transferring groups other than amino-acyl groups"/>
    <property type="evidence" value="ECO:0007669"/>
    <property type="project" value="TreeGrafter"/>
</dbReference>
<proteinExistence type="inferred from homology"/>